<sequence length="62" mass="6692">MSHVARRVTARLVENLSALHKARVSAVMQVIIVLLGDGVGPQAMPVDIACSPEHNDLFTNKN</sequence>
<dbReference type="AlphaFoldDB" id="I3UCZ8"/>
<evidence type="ECO:0000313" key="2">
    <source>
        <dbReference type="Proteomes" id="UP000005267"/>
    </source>
</evidence>
<evidence type="ECO:0000313" key="1">
    <source>
        <dbReference type="EMBL" id="AFK62886.1"/>
    </source>
</evidence>
<dbReference type="KEGG" id="aka:TKWG_14030"/>
<proteinExistence type="predicted"/>
<dbReference type="HOGENOM" id="CLU_2893787_0_0_4"/>
<accession>I3UCZ8</accession>
<name>I3UCZ8_ADVKW</name>
<gene>
    <name evidence="1" type="ordered locus">TKWG_14030</name>
</gene>
<dbReference type="Proteomes" id="UP000005267">
    <property type="component" value="Chromosome"/>
</dbReference>
<protein>
    <submittedName>
        <fullName evidence="1">Uncharacterized protein</fullName>
    </submittedName>
</protein>
<dbReference type="EMBL" id="CP003555">
    <property type="protein sequence ID" value="AFK62886.1"/>
    <property type="molecule type" value="Genomic_DNA"/>
</dbReference>
<reference evidence="1 2" key="1">
    <citation type="journal article" date="2011" name="J. Bacteriol.">
        <title>Whole-genome shotgun sequencing of the sulfur-oxidizing chemoautotroph Tetrathiobacter kashmirensis.</title>
        <authorList>
            <person name="Ghosh W."/>
            <person name="George A."/>
            <person name="Agarwal A."/>
            <person name="Raj P."/>
            <person name="Alam M."/>
            <person name="Pyne P."/>
            <person name="Das Gupta S.K."/>
        </authorList>
    </citation>
    <scope>NUCLEOTIDE SEQUENCE [LARGE SCALE GENOMIC DNA]</scope>
    <source>
        <strain evidence="1 2">WT001</strain>
    </source>
</reference>
<keyword evidence="2" id="KW-1185">Reference proteome</keyword>
<organism evidence="1 2">
    <name type="scientific">Advenella kashmirensis (strain DSM 17095 / LMG 22695 / WT001)</name>
    <name type="common">Tetrathiobacter kashmirensis</name>
    <dbReference type="NCBI Taxonomy" id="1036672"/>
    <lineage>
        <taxon>Bacteria</taxon>
        <taxon>Pseudomonadati</taxon>
        <taxon>Pseudomonadota</taxon>
        <taxon>Betaproteobacteria</taxon>
        <taxon>Burkholderiales</taxon>
        <taxon>Alcaligenaceae</taxon>
    </lineage>
</organism>
<reference evidence="2" key="2">
    <citation type="journal article" date="2013" name="PLoS ONE">
        <title>Genome implosion elicits host-confinement in Alcaligenaceae: evidence from the comparative genomics of Tetrathiobacter kashmirensis, a pathogen in the making.</title>
        <authorList>
            <person name="Ghosh W."/>
            <person name="Alam M."/>
            <person name="Roy C."/>
            <person name="Pyne P."/>
            <person name="George A."/>
            <person name="Chakraborty R."/>
            <person name="Majumder S."/>
            <person name="Agarwal A."/>
            <person name="Chakraborty S."/>
            <person name="Majumdar S."/>
            <person name="Gupta S.K."/>
        </authorList>
    </citation>
    <scope>NUCLEOTIDE SEQUENCE [LARGE SCALE GENOMIC DNA]</scope>
    <source>
        <strain evidence="2">WT001</strain>
    </source>
</reference>